<evidence type="ECO:0000256" key="1">
    <source>
        <dbReference type="SAM" id="Phobius"/>
    </source>
</evidence>
<dbReference type="EMBL" id="FNTH01000001">
    <property type="protein sequence ID" value="SEE50403.1"/>
    <property type="molecule type" value="Genomic_DNA"/>
</dbReference>
<reference evidence="2 3" key="1">
    <citation type="submission" date="2016-10" db="EMBL/GenBank/DDBJ databases">
        <authorList>
            <person name="de Groot N.N."/>
        </authorList>
    </citation>
    <scope>NUCLEOTIDE SEQUENCE [LARGE SCALE GENOMIC DNA]</scope>
    <source>
        <strain evidence="2 3">MT12</strain>
    </source>
</reference>
<feature type="transmembrane region" description="Helical" evidence="1">
    <location>
        <begin position="12"/>
        <end position="31"/>
    </location>
</feature>
<protein>
    <submittedName>
        <fullName evidence="2">Uncharacterized protein</fullName>
    </submittedName>
</protein>
<keyword evidence="1" id="KW-0812">Transmembrane</keyword>
<organism evidence="2 3">
    <name type="scientific">Bradyrhizobium erythrophlei</name>
    <dbReference type="NCBI Taxonomy" id="1437360"/>
    <lineage>
        <taxon>Bacteria</taxon>
        <taxon>Pseudomonadati</taxon>
        <taxon>Pseudomonadota</taxon>
        <taxon>Alphaproteobacteria</taxon>
        <taxon>Hyphomicrobiales</taxon>
        <taxon>Nitrobacteraceae</taxon>
        <taxon>Bradyrhizobium</taxon>
    </lineage>
</organism>
<name>A0A1H5JCY4_9BRAD</name>
<keyword evidence="1" id="KW-0472">Membrane</keyword>
<keyword evidence="1" id="KW-1133">Transmembrane helix</keyword>
<dbReference type="Proteomes" id="UP000198992">
    <property type="component" value="Unassembled WGS sequence"/>
</dbReference>
<accession>A0A1H5JCY4</accession>
<sequence length="39" mass="4315">MSDDDLSSRYGCGLAVCFIAVGLWLLIFIGVEMAKHYYG</sequence>
<evidence type="ECO:0000313" key="2">
    <source>
        <dbReference type="EMBL" id="SEE50403.1"/>
    </source>
</evidence>
<evidence type="ECO:0000313" key="3">
    <source>
        <dbReference type="Proteomes" id="UP000198992"/>
    </source>
</evidence>
<gene>
    <name evidence="2" type="ORF">SAMN05444164_8377</name>
</gene>
<dbReference type="AlphaFoldDB" id="A0A1H5JCY4"/>
<proteinExistence type="predicted"/>